<keyword evidence="1" id="KW-0808">Transferase</keyword>
<dbReference type="GO" id="GO:0008168">
    <property type="term" value="F:methyltransferase activity"/>
    <property type="evidence" value="ECO:0007669"/>
    <property type="project" value="UniProtKB-KW"/>
</dbReference>
<dbReference type="HOGENOM" id="CLU_1109982_0_0_7"/>
<protein>
    <submittedName>
        <fullName evidence="1">Methyltransferase type 11</fullName>
    </submittedName>
</protein>
<dbReference type="InterPro" id="IPR029063">
    <property type="entry name" value="SAM-dependent_MTases_sf"/>
</dbReference>
<dbReference type="Pfam" id="PF13489">
    <property type="entry name" value="Methyltransf_23"/>
    <property type="match status" value="1"/>
</dbReference>
<name>C6E5U8_GEOSM</name>
<accession>C6E5U8</accession>
<dbReference type="eggNOG" id="COG2227">
    <property type="taxonomic scope" value="Bacteria"/>
</dbReference>
<proteinExistence type="predicted"/>
<sequence>MKQAISDFPAILDEVIRDLHGEPVDLLCIGDGPGESFYLEHARRSYLRTLADILALAEATGRNRQAIRVLEIGAFLGVVSCTLARLGFTVTALDLPEFMHNERLQARYRRYGVATTAANLRDYALPADSASCSIVIMCETLEHLNFNPLPVVAEVNRVLEPGGYFYLALPNQASLVNRIKLLSGRSIHNPISDFMAQLSQESNMIVGIHWREYTAAELRELVLSWGFSVLRQVFFTTHEPSLPARLLYLLCPSLRGNLTLTARKEAEVTPDFHLNDATR</sequence>
<dbReference type="OrthoDB" id="9804312at2"/>
<evidence type="ECO:0000313" key="1">
    <source>
        <dbReference type="EMBL" id="ACT17707.1"/>
    </source>
</evidence>
<dbReference type="KEGG" id="gem:GM21_1652"/>
<organism evidence="1">
    <name type="scientific">Geobacter sp. (strain M21)</name>
    <dbReference type="NCBI Taxonomy" id="443144"/>
    <lineage>
        <taxon>Bacteria</taxon>
        <taxon>Pseudomonadati</taxon>
        <taxon>Thermodesulfobacteriota</taxon>
        <taxon>Desulfuromonadia</taxon>
        <taxon>Geobacterales</taxon>
        <taxon>Geobacteraceae</taxon>
        <taxon>Geobacter</taxon>
    </lineage>
</organism>
<reference evidence="1" key="1">
    <citation type="submission" date="2009-07" db="EMBL/GenBank/DDBJ databases">
        <title>Complete sequence of Geobacter sp. M21.</title>
        <authorList>
            <consortium name="US DOE Joint Genome Institute"/>
            <person name="Lucas S."/>
            <person name="Copeland A."/>
            <person name="Lapidus A."/>
            <person name="Glavina del Rio T."/>
            <person name="Dalin E."/>
            <person name="Tice H."/>
            <person name="Bruce D."/>
            <person name="Goodwin L."/>
            <person name="Pitluck S."/>
            <person name="Saunders E."/>
            <person name="Brettin T."/>
            <person name="Detter J.C."/>
            <person name="Han C."/>
            <person name="Larimer F."/>
            <person name="Land M."/>
            <person name="Hauser L."/>
            <person name="Kyrpides N."/>
            <person name="Ovchinnikova G."/>
            <person name="Lovley D."/>
        </authorList>
    </citation>
    <scope>NUCLEOTIDE SEQUENCE [LARGE SCALE GENOMIC DNA]</scope>
    <source>
        <strain evidence="1">M21</strain>
    </source>
</reference>
<dbReference type="EMBL" id="CP001661">
    <property type="protein sequence ID" value="ACT17707.1"/>
    <property type="molecule type" value="Genomic_DNA"/>
</dbReference>
<dbReference type="SUPFAM" id="SSF53335">
    <property type="entry name" value="S-adenosyl-L-methionine-dependent methyltransferases"/>
    <property type="match status" value="1"/>
</dbReference>
<gene>
    <name evidence="1" type="ordered locus">GM21_1652</name>
</gene>
<dbReference type="CDD" id="cd02440">
    <property type="entry name" value="AdoMet_MTases"/>
    <property type="match status" value="1"/>
</dbReference>
<dbReference type="AlphaFoldDB" id="C6E5U8"/>
<dbReference type="GO" id="GO:0032259">
    <property type="term" value="P:methylation"/>
    <property type="evidence" value="ECO:0007669"/>
    <property type="project" value="UniProtKB-KW"/>
</dbReference>
<dbReference type="Gene3D" id="3.40.50.150">
    <property type="entry name" value="Vaccinia Virus protein VP39"/>
    <property type="match status" value="1"/>
</dbReference>
<dbReference type="STRING" id="443144.GM21_1652"/>
<keyword evidence="1" id="KW-0489">Methyltransferase</keyword>